<organism evidence="3 5">
    <name type="scientific">Dracunculus medinensis</name>
    <name type="common">Guinea worm</name>
    <dbReference type="NCBI Taxonomy" id="318479"/>
    <lineage>
        <taxon>Eukaryota</taxon>
        <taxon>Metazoa</taxon>
        <taxon>Ecdysozoa</taxon>
        <taxon>Nematoda</taxon>
        <taxon>Chromadorea</taxon>
        <taxon>Rhabditida</taxon>
        <taxon>Spirurina</taxon>
        <taxon>Dracunculoidea</taxon>
        <taxon>Dracunculidae</taxon>
        <taxon>Dracunculus</taxon>
    </lineage>
</organism>
<reference evidence="2 4" key="2">
    <citation type="submission" date="2018-11" db="EMBL/GenBank/DDBJ databases">
        <authorList>
            <consortium name="Pathogen Informatics"/>
        </authorList>
    </citation>
    <scope>NUCLEOTIDE SEQUENCE [LARGE SCALE GENOMIC DNA]</scope>
</reference>
<evidence type="ECO:0000313" key="5">
    <source>
        <dbReference type="WBParaSite" id="DME_0000095401-mRNA-1"/>
    </source>
</evidence>
<dbReference type="EMBL" id="UYYG01001152">
    <property type="protein sequence ID" value="VDN55341.1"/>
    <property type="molecule type" value="Genomic_DNA"/>
</dbReference>
<dbReference type="WBParaSite" id="DME_0000095401-mRNA-1">
    <property type="protein sequence ID" value="DME_0000095401-mRNA-1"/>
    <property type="gene ID" value="DME_0000095401"/>
</dbReference>
<reference evidence="5" key="1">
    <citation type="submission" date="2017-02" db="UniProtKB">
        <authorList>
            <consortium name="WormBaseParasite"/>
        </authorList>
    </citation>
    <scope>IDENTIFICATION</scope>
</reference>
<evidence type="ECO:0000313" key="2">
    <source>
        <dbReference type="EMBL" id="VDN55341.1"/>
    </source>
</evidence>
<keyword evidence="4" id="KW-1185">Reference proteome</keyword>
<keyword evidence="1" id="KW-0175">Coiled coil</keyword>
<dbReference type="Proteomes" id="UP000274756">
    <property type="component" value="Unassembled WGS sequence"/>
</dbReference>
<protein>
    <submittedName>
        <fullName evidence="5">Dynactin subunit 1</fullName>
    </submittedName>
</protein>
<proteinExistence type="predicted"/>
<dbReference type="AlphaFoldDB" id="A0A0N4U2N4"/>
<dbReference type="Proteomes" id="UP000038040">
    <property type="component" value="Unplaced"/>
</dbReference>
<sequence>MVLVDEECKKLEEQLDALRMEIKFSERNGEEIAGELDNLNNQITVEEERLQQQAIMMKDLNAMIDQLKGIFNIFKVFLALRLKLPCSRVKYSLNANEFVLHRRFYYRFQI</sequence>
<name>A0A0N4U2N4_DRAME</name>
<evidence type="ECO:0000256" key="1">
    <source>
        <dbReference type="SAM" id="Coils"/>
    </source>
</evidence>
<gene>
    <name evidence="2" type="ORF">DME_LOCUS5314</name>
</gene>
<accession>A0A0N4U2N4</accession>
<evidence type="ECO:0000313" key="3">
    <source>
        <dbReference type="Proteomes" id="UP000038040"/>
    </source>
</evidence>
<evidence type="ECO:0000313" key="4">
    <source>
        <dbReference type="Proteomes" id="UP000274756"/>
    </source>
</evidence>
<feature type="coiled-coil region" evidence="1">
    <location>
        <begin position="1"/>
        <end position="56"/>
    </location>
</feature>